<evidence type="ECO:0008006" key="4">
    <source>
        <dbReference type="Google" id="ProtNLM"/>
    </source>
</evidence>
<name>A0A2Z6LUC4_TRISU</name>
<dbReference type="Proteomes" id="UP000242715">
    <property type="component" value="Unassembled WGS sequence"/>
</dbReference>
<dbReference type="AlphaFoldDB" id="A0A2Z6LUC4"/>
<dbReference type="PANTHER" id="PTHR34463">
    <property type="entry name" value="GLYCINE-RICH PROTEIN"/>
    <property type="match status" value="1"/>
</dbReference>
<dbReference type="OrthoDB" id="1436721at2759"/>
<keyword evidence="1" id="KW-0732">Signal</keyword>
<organism evidence="2 3">
    <name type="scientific">Trifolium subterraneum</name>
    <name type="common">Subterranean clover</name>
    <dbReference type="NCBI Taxonomy" id="3900"/>
    <lineage>
        <taxon>Eukaryota</taxon>
        <taxon>Viridiplantae</taxon>
        <taxon>Streptophyta</taxon>
        <taxon>Embryophyta</taxon>
        <taxon>Tracheophyta</taxon>
        <taxon>Spermatophyta</taxon>
        <taxon>Magnoliopsida</taxon>
        <taxon>eudicotyledons</taxon>
        <taxon>Gunneridae</taxon>
        <taxon>Pentapetalae</taxon>
        <taxon>rosids</taxon>
        <taxon>fabids</taxon>
        <taxon>Fabales</taxon>
        <taxon>Fabaceae</taxon>
        <taxon>Papilionoideae</taxon>
        <taxon>50 kb inversion clade</taxon>
        <taxon>NPAAA clade</taxon>
        <taxon>Hologalegina</taxon>
        <taxon>IRL clade</taxon>
        <taxon>Trifolieae</taxon>
        <taxon>Trifolium</taxon>
    </lineage>
</organism>
<feature type="chain" id="PRO_5016299159" description="Glycine-rich protein" evidence="1">
    <location>
        <begin position="21"/>
        <end position="97"/>
    </location>
</feature>
<gene>
    <name evidence="2" type="ORF">TSUD_336690</name>
</gene>
<reference evidence="3" key="1">
    <citation type="journal article" date="2017" name="Front. Plant Sci.">
        <title>Climate Clever Clovers: New Paradigm to Reduce the Environmental Footprint of Ruminants by Breeding Low Methanogenic Forages Utilizing Haplotype Variation.</title>
        <authorList>
            <person name="Kaur P."/>
            <person name="Appels R."/>
            <person name="Bayer P.E."/>
            <person name="Keeble-Gagnere G."/>
            <person name="Wang J."/>
            <person name="Hirakawa H."/>
            <person name="Shirasawa K."/>
            <person name="Vercoe P."/>
            <person name="Stefanova K."/>
            <person name="Durmic Z."/>
            <person name="Nichols P."/>
            <person name="Revell C."/>
            <person name="Isobe S.N."/>
            <person name="Edwards D."/>
            <person name="Erskine W."/>
        </authorList>
    </citation>
    <scope>NUCLEOTIDE SEQUENCE [LARGE SCALE GENOMIC DNA]</scope>
    <source>
        <strain evidence="3">cv. Daliak</strain>
    </source>
</reference>
<evidence type="ECO:0000313" key="2">
    <source>
        <dbReference type="EMBL" id="GAU23021.1"/>
    </source>
</evidence>
<keyword evidence="3" id="KW-1185">Reference proteome</keyword>
<protein>
    <recommendedName>
        <fullName evidence="4">Glycine-rich protein</fullName>
    </recommendedName>
</protein>
<proteinExistence type="predicted"/>
<feature type="signal peptide" evidence="1">
    <location>
        <begin position="1"/>
        <end position="20"/>
    </location>
</feature>
<evidence type="ECO:0000313" key="3">
    <source>
        <dbReference type="Proteomes" id="UP000242715"/>
    </source>
</evidence>
<evidence type="ECO:0000256" key="1">
    <source>
        <dbReference type="SAM" id="SignalP"/>
    </source>
</evidence>
<dbReference type="EMBL" id="DF973262">
    <property type="protein sequence ID" value="GAU23021.1"/>
    <property type="molecule type" value="Genomic_DNA"/>
</dbReference>
<dbReference type="PANTHER" id="PTHR34463:SF11">
    <property type="entry name" value="GLYCINE-RICH PROTEIN LIKE"/>
    <property type="match status" value="1"/>
</dbReference>
<accession>A0A2Z6LUC4</accession>
<sequence length="97" mass="9083">MAKWLIFLLVLAFVVFTTSARNIPSDAGVNDQKNFMTFGGVFSGIGNNGLPFGGVGAGIGGDLGGGLGGVGGLGGLGGGVGGAGTGLGGGSGVLPFP</sequence>